<dbReference type="InterPro" id="IPR051216">
    <property type="entry name" value="Teneurin"/>
</dbReference>
<dbReference type="InterPro" id="IPR056823">
    <property type="entry name" value="TEN-like_YD-shell"/>
</dbReference>
<dbReference type="InterPro" id="IPR022409">
    <property type="entry name" value="PKD/Chitinase_dom"/>
</dbReference>
<dbReference type="Pfam" id="PF05345">
    <property type="entry name" value="He_PIG"/>
    <property type="match status" value="1"/>
</dbReference>
<dbReference type="InterPro" id="IPR022385">
    <property type="entry name" value="Rhs_assc_core"/>
</dbReference>
<evidence type="ECO:0000313" key="6">
    <source>
        <dbReference type="EMBL" id="MFC3137899.1"/>
    </source>
</evidence>
<proteinExistence type="predicted"/>
<dbReference type="PANTHER" id="PTHR11219:SF69">
    <property type="entry name" value="TENEURIN-A"/>
    <property type="match status" value="1"/>
</dbReference>
<evidence type="ECO:0000256" key="4">
    <source>
        <dbReference type="SAM" id="SignalP"/>
    </source>
</evidence>
<dbReference type="CDD" id="cd00146">
    <property type="entry name" value="PKD"/>
    <property type="match status" value="2"/>
</dbReference>
<dbReference type="Pfam" id="PF25020">
    <property type="entry name" value="TTR_TEN1-4"/>
    <property type="match status" value="1"/>
</dbReference>
<dbReference type="RefSeq" id="WP_248934898.1">
    <property type="nucleotide sequence ID" value="NZ_JAKILF010000002.1"/>
</dbReference>
<dbReference type="Gene3D" id="2.180.10.10">
    <property type="entry name" value="RHS repeat-associated core"/>
    <property type="match status" value="2"/>
</dbReference>
<dbReference type="Pfam" id="PF17963">
    <property type="entry name" value="Big_9"/>
    <property type="match status" value="2"/>
</dbReference>
<protein>
    <submittedName>
        <fullName evidence="6">DUF1566 domain-containing protein</fullName>
    </submittedName>
</protein>
<dbReference type="PANTHER" id="PTHR11219">
    <property type="entry name" value="TENEURIN AND N-ACETYLGLUCOSAMINE-1-PHOSPHODIESTER ALPHA-N-ACETYLGLUCOSAMINIDASE"/>
    <property type="match status" value="1"/>
</dbReference>
<dbReference type="Pfam" id="PF07603">
    <property type="entry name" value="Lcl_C"/>
    <property type="match status" value="2"/>
</dbReference>
<dbReference type="Gene3D" id="2.60.40.3440">
    <property type="match status" value="2"/>
</dbReference>
<dbReference type="InterPro" id="IPR006530">
    <property type="entry name" value="YD"/>
</dbReference>
<dbReference type="SUPFAM" id="SSF49299">
    <property type="entry name" value="PKD domain"/>
    <property type="match status" value="4"/>
</dbReference>
<dbReference type="InterPro" id="IPR008969">
    <property type="entry name" value="CarboxyPept-like_regulatory"/>
</dbReference>
<keyword evidence="4" id="KW-0732">Signal</keyword>
<dbReference type="InterPro" id="IPR011460">
    <property type="entry name" value="Lcl_C"/>
</dbReference>
<evidence type="ECO:0000259" key="5">
    <source>
        <dbReference type="PROSITE" id="PS50093"/>
    </source>
</evidence>
<reference evidence="7" key="1">
    <citation type="journal article" date="2019" name="Int. J. Syst. Evol. Microbiol.">
        <title>The Global Catalogue of Microorganisms (GCM) 10K type strain sequencing project: providing services to taxonomists for standard genome sequencing and annotation.</title>
        <authorList>
            <consortium name="The Broad Institute Genomics Platform"/>
            <consortium name="The Broad Institute Genome Sequencing Center for Infectious Disease"/>
            <person name="Wu L."/>
            <person name="Ma J."/>
        </authorList>
    </citation>
    <scope>NUCLEOTIDE SEQUENCE [LARGE SCALE GENOMIC DNA]</scope>
    <source>
        <strain evidence="7">KCTC 52277</strain>
    </source>
</reference>
<evidence type="ECO:0000256" key="3">
    <source>
        <dbReference type="ARBA" id="ARBA00023157"/>
    </source>
</evidence>
<gene>
    <name evidence="6" type="ORF">ACFOE0_06785</name>
</gene>
<dbReference type="SUPFAM" id="SSF49464">
    <property type="entry name" value="Carboxypeptidase regulatory domain-like"/>
    <property type="match status" value="1"/>
</dbReference>
<dbReference type="EMBL" id="JBHRTD010000006">
    <property type="protein sequence ID" value="MFC3137899.1"/>
    <property type="molecule type" value="Genomic_DNA"/>
</dbReference>
<dbReference type="Pfam" id="PF25023">
    <property type="entry name" value="TEN_YD-shell"/>
    <property type="match status" value="1"/>
</dbReference>
<feature type="domain" description="PKD" evidence="5">
    <location>
        <begin position="1190"/>
        <end position="1270"/>
    </location>
</feature>
<dbReference type="InterPro" id="IPR013783">
    <property type="entry name" value="Ig-like_fold"/>
</dbReference>
<dbReference type="InterPro" id="IPR028974">
    <property type="entry name" value="TSP_type-3_rpt"/>
</dbReference>
<dbReference type="Proteomes" id="UP001595621">
    <property type="component" value="Unassembled WGS sequence"/>
</dbReference>
<dbReference type="NCBIfam" id="TIGR03696">
    <property type="entry name" value="Rhs_assc_core"/>
    <property type="match status" value="1"/>
</dbReference>
<dbReference type="NCBIfam" id="TIGR01643">
    <property type="entry name" value="YD_repeat_2x"/>
    <property type="match status" value="1"/>
</dbReference>
<keyword evidence="1" id="KW-0245">EGF-like domain</keyword>
<keyword evidence="3" id="KW-1015">Disulfide bond</keyword>
<feature type="signal peptide" evidence="4">
    <location>
        <begin position="1"/>
        <end position="17"/>
    </location>
</feature>
<accession>A0ABV7G8T0</accession>
<keyword evidence="2" id="KW-0677">Repeat</keyword>
<feature type="domain" description="PKD" evidence="5">
    <location>
        <begin position="1277"/>
        <end position="1357"/>
    </location>
</feature>
<evidence type="ECO:0000313" key="7">
    <source>
        <dbReference type="Proteomes" id="UP001595621"/>
    </source>
</evidence>
<dbReference type="SMART" id="SM00089">
    <property type="entry name" value="PKD"/>
    <property type="match status" value="5"/>
</dbReference>
<keyword evidence="7" id="KW-1185">Reference proteome</keyword>
<evidence type="ECO:0000256" key="2">
    <source>
        <dbReference type="ARBA" id="ARBA00022737"/>
    </source>
</evidence>
<name>A0ABV7G8T0_9GAMM</name>
<dbReference type="Gene3D" id="2.60.40.10">
    <property type="entry name" value="Immunoglobulins"/>
    <property type="match status" value="6"/>
</dbReference>
<dbReference type="Gene3D" id="2.60.40.1080">
    <property type="match status" value="1"/>
</dbReference>
<dbReference type="InterPro" id="IPR000601">
    <property type="entry name" value="PKD_dom"/>
</dbReference>
<organism evidence="6 7">
    <name type="scientific">Shewanella submarina</name>
    <dbReference type="NCBI Taxonomy" id="2016376"/>
    <lineage>
        <taxon>Bacteria</taxon>
        <taxon>Pseudomonadati</taxon>
        <taxon>Pseudomonadota</taxon>
        <taxon>Gammaproteobacteria</taxon>
        <taxon>Alteromonadales</taxon>
        <taxon>Shewanellaceae</taxon>
        <taxon>Shewanella</taxon>
    </lineage>
</organism>
<comment type="caution">
    <text evidence="6">The sequence shown here is derived from an EMBL/GenBank/DDBJ whole genome shotgun (WGS) entry which is preliminary data.</text>
</comment>
<dbReference type="PROSITE" id="PS50093">
    <property type="entry name" value="PKD"/>
    <property type="match status" value="2"/>
</dbReference>
<dbReference type="InterPro" id="IPR035986">
    <property type="entry name" value="PKD_dom_sf"/>
</dbReference>
<dbReference type="InterPro" id="IPR056820">
    <property type="entry name" value="TEN_TTR-like"/>
</dbReference>
<dbReference type="Pfam" id="PF22352">
    <property type="entry name" value="K319L-like_PKD"/>
    <property type="match status" value="3"/>
</dbReference>
<feature type="chain" id="PRO_5045966178" evidence="4">
    <location>
        <begin position="18"/>
        <end position="3549"/>
    </location>
</feature>
<sequence>MVIILALAFFTPFFSFAANDTQTCEVYPIAVPYSLVGGGATGTSFEGITFGNTSNSHSWLTWNGDTSDSAAAISLTPPGNDSSYVNPNDESDVILGVNDWVFGLSSFPTSGEVTNALDMQIGKDIIVPLWSQQSTTSGFQQYRVQEFGVISLTAYKLKGKAPSISFVYKGIASCDSAGSGPVAENDNFITVGEAELSIGLSASTQSGEDMTYTIIDAPVNGSLVGSDQNYVYVSNAGFEGIDAFTFKANDSIEDSALATILIEVLAPTPIGQCELYPITVPYSLLSTSNAGDLFEDIKIGNSLTNFNWLSWSGGNSSYYFENMTTPPGNSDGYRSPSDVGDTFLEKHDWVRVLAGSISDTTYSSGLTKLLGKDIVIPVWSQVNEEGYQVDGFASINLTNFSLRGQDNISFTYKGMVNCKNNGNPVATDTSLQINEGVAVTVLANAIDPENDPLTFHIERFPQNGVLVENGVSFTYTPNEGFFGIDSFSYRASDTKELSNEAIVTIEVLESAFINSQYIKTLENVDDNGEPLSFELLQYPMGMTIDSAGVITWSPQASDEGLVIVEVLITDVNGNSSIYSFTLNVTYTDSDKDGVLDNIDLCPNTHIMETVNADGCSPAQLDDFYRFKASKLPQTRSDAIIEARDDAFYRSGLVRQFSRDDDNDIVTDHITNLKWSDNSDIINSNYDWQSAQNYCSNLELGGITDWRLPSPYELATLIDFTSTKVGSLDFSIFDEFKQNIQYGFYWSSGVYTMNYSDGPRDEAYGVLFDYGWPQLRDITSSYNETVRCVSGDIKQINYEQINDNTGFDRNVNLMWHANSSLSDNWLVSKDYCENYTGANSDDWRVANIHEAQYLYQVKPGKYWSSTTRNESYNDEGSRYGMALHPRISNVNIPFPWVVSLTLYGNDQGFYLGSLCVKDFVPPVAISGGNRTIVAGEPATFDASESHHPNGTIVEYAWWDITNSSNKTKLSDDVVFTTSSLTYGQRTIELIVTDEKGVFTKDTFSVNVLKDPNDLPPVANAGPDQFILTGNVITLDGSNSFDDNGIVTYEWYEDGQLIASMARFTESSTYRDIGSYTFELKVTDINDSSSMDTVNVEIQPFDNIFPIANAGPDQTVSFGTVVTLDATESSDNLGVSHYNWYLEGAWIGSGAVLEYVGLAEGTHSFLLNVVDSSGNSSSDGLEVTVIPEDTQSPVANAGVDQSVPYGVPVTLDGSSSTDNQSISSYRWELGSITVSTESVYSPSDLLEGVYTYTLWVEDYSGNTSSDAVTITVLPPDIIPPVAVAGKDQFVRVGTSVFFDGSMSSDNYQIGSFEWTLEGLTVSNSSSFSKSDFTEGTYTLELKTTDMSGNFAVDTIFVTVYSQIELGQCDGIITTDDSAYIDIYPLDDIPWYGANYTDVMEIENAFNHARSLDKSIHKLLKMPSQTVWDSWTSQQKGLFLINSEREARGIKPFEGVSVEIVSVASEYADYLRRNNEVISHYRSSDNADWEDRLKENSNILINHDGTFRENLFSVITSGATPSESEALVTAIYMWIYTDKYPLLGESWGHRDFILITGLNENSGDSLEKEGLIGFGIATGSYEPGTTPPTKEGVVVVLNHFDPSNGWDYSNTDSVDLSDAHQCYENAILEVDAMNAPYEGLKSLSLTPGNITLNPGDTTTLKLTGIYDDGSLVDLTSYANFVPGVNSVISVQGGLVTGLKTGRDSLYANFNGLKSNSIVVWVEDETDVSNLSGTFAEDYLQYLPSNGSVDSYDPSAFSLFVGLVVDRDGNPLPDVNISFHEQPEFGSVLTDVNGRFILAGEAGERTLVYAKDSHLTVHRSIISASNTWASLEDVTLLSVDILKTNIDLSSSVPQVHQSSVISDEFGQRSTTLVFNGVNSATVTAKDGSTRQLTDFFVRATEYEIPNSMPAPLPQETAFTYCSELEIPGVGDDESVTFDSPVDIYVDNFLNFAVGEIVPMGYYDRVEGVWKAENNGVVVKLLDANQDGSIDGIDFTGDDVADDFDGDGQTEDEVVGLESYVAGKTYWRGSITHFSPHDLNWSANADGTAPQNIDANSNNESIDENQCVAVSSYIKPKSLVLHEDIELTGTGLTLHYSSQRTHGYHHKISANVSGVDLPDGVVEMIAILEIGGNRFEQRFAPALLQNVEFIWDGMDPSGELIHGFVRGRISIGYKYQSEYYSAGNTATSGNPLSSFPIAWAQWGSTTTSVVGREDIIRWSNGIVTLLNAPESQIANGWALSNHHINSPFNIVYKGNGDVVEVNNGTNILRTGINQSHYVGDDGYYQKGGLDIDYSIDENGILIDNVTKLEWQYITGVHAKFRTKSEAINYCNNLNLGAETKQWRLPTPKEVGYTIDKSGSQQSYPLFSIEAKSFWNTKTVNTENILKPVNCVSGDTLDASYAQGLKRNDADEVVIDEQNGLMWQDEGTNSSVTYSWAESIDYCESLTHAGYSDWRLPNINELNYALPNAVFVNQTSIPDNEIWTHDVSFRKPYWTSTPDITNMEEQAWAIESASFSYQGYSKTVERYYARCVRDDLTRNRSPYVFDHKGRHVKTIDTTTGITLTTFHYDSDNRLIEVKDRFDNTITIVRDTNGVATEIVSPDGYVTKLTIDQFNDLTAVEYDDGARYSFVYLNSLMTEELDLNGSLFTRSFDSTGRIDQSRDPEGGIWDFFSSKDPNTKDLTYGYSTAESNNWQSIISLLPNGDKQRVTTETDSTTHVLTIQGDELKETIGRGSIDTVVEKVIDPKSALEVPHLVTTTMPSGLKSVTKIDKTYAGNGTDTTKSTVAITHNGNAATIVNDTITGMMQITSAAGRTSSYLYDPSTMLAVKKQVSGLHEVHYQYDSRGRISNITTGDRVSSFFYDDQVSKGALTSITDALGNVTAFEYDVLGRLNRTIYPDGRVLEQEYDSSGNLTSLTPPGRPAHLFNYNSVDRETDYTPPIVTGVTTPQTRYDYDRDRKLAMITRPDNQQLFFNYTSGSSELASIDIPRGRYNYNYTTGGYLSDVTAPDSGRIDFDYDGGLLLSQTWSGVVNGSFSQRYSDGFVVNQQCVNAVNCVDLLFDVDDLLIQVGDLSYTREAQKMGLVNTSLLFSVNTAMSYNNFGELDSESVKYNTSELFVAGYTRDKLGRITQKDLNIDGLSFDEAYDYDQSGRLTTVTKADVTITYSFDDNGNRLSKQVSDGTGTSLLSGSYDDQDRLLMYGDCHYQYTANGELKQKRCGSGVDEEITLYQYDVLGNLLKVTLPDATEIDYVIDGSDRRIGKKINGILQQGFLYGDQLNPVAELDAANNVVAHFVYGARVNVPEYMIKGGVAYKIISDHLGSPRLVVNAQTGAIAQRMNYDEFGIVTLDTNPGFQPFGFAGGLYEAATGLTRFGARDYDAYTGRWTNKDPIRFAGGDSNLYGYVLGDPVQFIDPTGLINLDNPAYGQPSWVQNAINKRNALVADDAIKHFKQTNESIWGITVPPPVAIGTGVAVAKIMGVEGFLTASFNSFVYNAAGVKRMPPTNWAGTFRAMGINTFGVGGAFEFGILIGSYIYAEYTIPYDNVLVDEYGGQCVNR</sequence>
<dbReference type="SUPFAM" id="SSF103647">
    <property type="entry name" value="TSP type-3 repeat"/>
    <property type="match status" value="1"/>
</dbReference>
<dbReference type="Pfam" id="PF18911">
    <property type="entry name" value="PKD_4"/>
    <property type="match status" value="1"/>
</dbReference>
<evidence type="ECO:0000256" key="1">
    <source>
        <dbReference type="ARBA" id="ARBA00022536"/>
    </source>
</evidence>